<dbReference type="EMBL" id="JBFOLJ010000005">
    <property type="protein sequence ID" value="KAL2535918.1"/>
    <property type="molecule type" value="Genomic_DNA"/>
</dbReference>
<keyword evidence="2" id="KW-1185">Reference proteome</keyword>
<proteinExistence type="predicted"/>
<comment type="caution">
    <text evidence="1">The sequence shown here is derived from an EMBL/GenBank/DDBJ whole genome shotgun (WGS) entry which is preliminary data.</text>
</comment>
<gene>
    <name evidence="1" type="ORF">Fot_17309</name>
</gene>
<sequence>MEIEGGRGGCGGCGCGGGGAAIAIRQGDANEDSKVSEFQQVLILLAAVLIKRRQYLNILPRKDWEGKEYMEDAVKHFFESGSAAKLMGVGEERIVKMRPSLSPKSSKPQNQNP</sequence>
<name>A0ABD1VF21_9LAMI</name>
<protein>
    <submittedName>
        <fullName evidence="1">Non-specific phospholipase C2</fullName>
    </submittedName>
</protein>
<accession>A0ABD1VF21</accession>
<dbReference type="AlphaFoldDB" id="A0ABD1VF21"/>
<reference evidence="2" key="1">
    <citation type="submission" date="2024-07" db="EMBL/GenBank/DDBJ databases">
        <title>Two chromosome-level genome assemblies of Korean endemic species Abeliophyllum distichum and Forsythia ovata (Oleaceae).</title>
        <authorList>
            <person name="Jang H."/>
        </authorList>
    </citation>
    <scope>NUCLEOTIDE SEQUENCE [LARGE SCALE GENOMIC DNA]</scope>
</reference>
<evidence type="ECO:0000313" key="1">
    <source>
        <dbReference type="EMBL" id="KAL2535918.1"/>
    </source>
</evidence>
<organism evidence="1 2">
    <name type="scientific">Forsythia ovata</name>
    <dbReference type="NCBI Taxonomy" id="205694"/>
    <lineage>
        <taxon>Eukaryota</taxon>
        <taxon>Viridiplantae</taxon>
        <taxon>Streptophyta</taxon>
        <taxon>Embryophyta</taxon>
        <taxon>Tracheophyta</taxon>
        <taxon>Spermatophyta</taxon>
        <taxon>Magnoliopsida</taxon>
        <taxon>eudicotyledons</taxon>
        <taxon>Gunneridae</taxon>
        <taxon>Pentapetalae</taxon>
        <taxon>asterids</taxon>
        <taxon>lamiids</taxon>
        <taxon>Lamiales</taxon>
        <taxon>Oleaceae</taxon>
        <taxon>Forsythieae</taxon>
        <taxon>Forsythia</taxon>
    </lineage>
</organism>
<dbReference type="Proteomes" id="UP001604277">
    <property type="component" value="Unassembled WGS sequence"/>
</dbReference>
<evidence type="ECO:0000313" key="2">
    <source>
        <dbReference type="Proteomes" id="UP001604277"/>
    </source>
</evidence>